<keyword evidence="5" id="KW-1185">Reference proteome</keyword>
<feature type="domain" description="Saposin B-type" evidence="3">
    <location>
        <begin position="33"/>
        <end position="113"/>
    </location>
</feature>
<dbReference type="SMART" id="SM00741">
    <property type="entry name" value="SapB"/>
    <property type="match status" value="1"/>
</dbReference>
<gene>
    <name evidence="4" type="ORF">LOD99_13084</name>
</gene>
<protein>
    <recommendedName>
        <fullName evidence="3">Saposin B-type domain-containing protein</fullName>
    </recommendedName>
</protein>
<dbReference type="InterPro" id="IPR011001">
    <property type="entry name" value="Saposin-like"/>
</dbReference>
<sequence length="198" mass="21585">MKLGILLVGLALVGGAMGMSYIEMAEMDDLLGDGEVCSACTEAVKDLGEALDSKLELASDDLLDMACKKVWFLSHKTCKKYGREITKPIDAIILSYMKGDKLCKLLKACTESSRFTVDDFDLSDERTACVKCQLLANKGKAEVMRNKELLKEIVLAIMEDCGEDCTDMMNEFGVDFVDAVIGAFPEYGACSAIGKCLE</sequence>
<name>A0AAV7JAT3_9METZ</name>
<evidence type="ECO:0000256" key="1">
    <source>
        <dbReference type="ARBA" id="ARBA00023157"/>
    </source>
</evidence>
<dbReference type="AlphaFoldDB" id="A0AAV7JAT3"/>
<feature type="signal peptide" evidence="2">
    <location>
        <begin position="1"/>
        <end position="18"/>
    </location>
</feature>
<evidence type="ECO:0000313" key="4">
    <source>
        <dbReference type="EMBL" id="KAI6645825.1"/>
    </source>
</evidence>
<dbReference type="SUPFAM" id="SSF47862">
    <property type="entry name" value="Saposin"/>
    <property type="match status" value="1"/>
</dbReference>
<organism evidence="4 5">
    <name type="scientific">Oopsacas minuta</name>
    <dbReference type="NCBI Taxonomy" id="111878"/>
    <lineage>
        <taxon>Eukaryota</taxon>
        <taxon>Metazoa</taxon>
        <taxon>Porifera</taxon>
        <taxon>Hexactinellida</taxon>
        <taxon>Hexasterophora</taxon>
        <taxon>Lyssacinosida</taxon>
        <taxon>Leucopsacidae</taxon>
        <taxon>Oopsacas</taxon>
    </lineage>
</organism>
<dbReference type="Proteomes" id="UP001165289">
    <property type="component" value="Unassembled WGS sequence"/>
</dbReference>
<dbReference type="InterPro" id="IPR008139">
    <property type="entry name" value="SaposinB_dom"/>
</dbReference>
<keyword evidence="1" id="KW-1015">Disulfide bond</keyword>
<reference evidence="4 5" key="1">
    <citation type="journal article" date="2023" name="BMC Biol.">
        <title>The compact genome of the sponge Oopsacas minuta (Hexactinellida) is lacking key metazoan core genes.</title>
        <authorList>
            <person name="Santini S."/>
            <person name="Schenkelaars Q."/>
            <person name="Jourda C."/>
            <person name="Duchesne M."/>
            <person name="Belahbib H."/>
            <person name="Rocher C."/>
            <person name="Selva M."/>
            <person name="Riesgo A."/>
            <person name="Vervoort M."/>
            <person name="Leys S.P."/>
            <person name="Kodjabachian L."/>
            <person name="Le Bivic A."/>
            <person name="Borchiellini C."/>
            <person name="Claverie J.M."/>
            <person name="Renard E."/>
        </authorList>
    </citation>
    <scope>NUCLEOTIDE SEQUENCE [LARGE SCALE GENOMIC DNA]</scope>
    <source>
        <strain evidence="4">SPO-2</strain>
    </source>
</reference>
<keyword evidence="2" id="KW-0732">Signal</keyword>
<evidence type="ECO:0000259" key="3">
    <source>
        <dbReference type="PROSITE" id="PS50015"/>
    </source>
</evidence>
<evidence type="ECO:0000313" key="5">
    <source>
        <dbReference type="Proteomes" id="UP001165289"/>
    </source>
</evidence>
<dbReference type="Gene3D" id="1.10.225.10">
    <property type="entry name" value="Saposin-like"/>
    <property type="match status" value="1"/>
</dbReference>
<dbReference type="PROSITE" id="PS50015">
    <property type="entry name" value="SAP_B"/>
    <property type="match status" value="1"/>
</dbReference>
<evidence type="ECO:0000256" key="2">
    <source>
        <dbReference type="SAM" id="SignalP"/>
    </source>
</evidence>
<feature type="chain" id="PRO_5043787321" description="Saposin B-type domain-containing protein" evidence="2">
    <location>
        <begin position="19"/>
        <end position="198"/>
    </location>
</feature>
<proteinExistence type="predicted"/>
<accession>A0AAV7JAT3</accession>
<comment type="caution">
    <text evidence="4">The sequence shown here is derived from an EMBL/GenBank/DDBJ whole genome shotgun (WGS) entry which is preliminary data.</text>
</comment>
<dbReference type="EMBL" id="JAKMXF010000365">
    <property type="protein sequence ID" value="KAI6645825.1"/>
    <property type="molecule type" value="Genomic_DNA"/>
</dbReference>